<dbReference type="InterPro" id="IPR013154">
    <property type="entry name" value="ADH-like_N"/>
</dbReference>
<gene>
    <name evidence="4" type="ORF">ABID43_005161</name>
</gene>
<reference evidence="4 5" key="1">
    <citation type="submission" date="2024-06" db="EMBL/GenBank/DDBJ databases">
        <title>Genomic Encyclopedia of Type Strains, Phase IV (KMG-IV): sequencing the most valuable type-strain genomes for metagenomic binning, comparative biology and taxonomic classification.</title>
        <authorList>
            <person name="Goeker M."/>
        </authorList>
    </citation>
    <scope>NUCLEOTIDE SEQUENCE [LARGE SCALE GENOMIC DNA]</scope>
    <source>
        <strain evidence="4 5">DSM 21331</strain>
    </source>
</reference>
<name>A0ABV2LCK3_9HYPH</name>
<proteinExistence type="predicted"/>
<keyword evidence="5" id="KW-1185">Reference proteome</keyword>
<accession>A0ABV2LCK3</accession>
<dbReference type="Gene3D" id="3.90.180.10">
    <property type="entry name" value="Medium-chain alcohol dehydrogenases, catalytic domain"/>
    <property type="match status" value="1"/>
</dbReference>
<sequence length="76" mass="8267">MEELASAMPGEVRVRQTAIGFNFIDIYQRKGIYPLPLPTGLGFEAAGVVEAVGSGGVRGHRPGACQRRYRRPLPAR</sequence>
<dbReference type="PANTHER" id="PTHR48106:SF13">
    <property type="entry name" value="QUINONE OXIDOREDUCTASE-RELATED"/>
    <property type="match status" value="1"/>
</dbReference>
<dbReference type="Proteomes" id="UP001549145">
    <property type="component" value="Unassembled WGS sequence"/>
</dbReference>
<evidence type="ECO:0000259" key="3">
    <source>
        <dbReference type="Pfam" id="PF08240"/>
    </source>
</evidence>
<evidence type="ECO:0000256" key="2">
    <source>
        <dbReference type="ARBA" id="ARBA00023002"/>
    </source>
</evidence>
<organism evidence="4 5">
    <name type="scientific">Methylobacterium goesingense</name>
    <dbReference type="NCBI Taxonomy" id="243690"/>
    <lineage>
        <taxon>Bacteria</taxon>
        <taxon>Pseudomonadati</taxon>
        <taxon>Pseudomonadota</taxon>
        <taxon>Alphaproteobacteria</taxon>
        <taxon>Hyphomicrobiales</taxon>
        <taxon>Methylobacteriaceae</taxon>
        <taxon>Methylobacterium</taxon>
    </lineage>
</organism>
<feature type="domain" description="Alcohol dehydrogenase-like N-terminal" evidence="3">
    <location>
        <begin position="9"/>
        <end position="63"/>
    </location>
</feature>
<dbReference type="SUPFAM" id="SSF50129">
    <property type="entry name" value="GroES-like"/>
    <property type="match status" value="1"/>
</dbReference>
<keyword evidence="1" id="KW-0521">NADP</keyword>
<dbReference type="PANTHER" id="PTHR48106">
    <property type="entry name" value="QUINONE OXIDOREDUCTASE PIG3-RELATED"/>
    <property type="match status" value="1"/>
</dbReference>
<protein>
    <submittedName>
        <fullName evidence="4">NADPH:quinone reductase-like Zn-dependent oxidoreductase</fullName>
    </submittedName>
</protein>
<dbReference type="EMBL" id="JBEPMM010000033">
    <property type="protein sequence ID" value="MET3695592.1"/>
    <property type="molecule type" value="Genomic_DNA"/>
</dbReference>
<keyword evidence="2" id="KW-0560">Oxidoreductase</keyword>
<dbReference type="RefSeq" id="WP_354466305.1">
    <property type="nucleotide sequence ID" value="NZ_JBEPMM010000033.1"/>
</dbReference>
<evidence type="ECO:0000313" key="5">
    <source>
        <dbReference type="Proteomes" id="UP001549145"/>
    </source>
</evidence>
<dbReference type="Pfam" id="PF08240">
    <property type="entry name" value="ADH_N"/>
    <property type="match status" value="1"/>
</dbReference>
<comment type="caution">
    <text evidence="4">The sequence shown here is derived from an EMBL/GenBank/DDBJ whole genome shotgun (WGS) entry which is preliminary data.</text>
</comment>
<evidence type="ECO:0000313" key="4">
    <source>
        <dbReference type="EMBL" id="MET3695592.1"/>
    </source>
</evidence>
<evidence type="ECO:0000256" key="1">
    <source>
        <dbReference type="ARBA" id="ARBA00022857"/>
    </source>
</evidence>
<dbReference type="InterPro" id="IPR011032">
    <property type="entry name" value="GroES-like_sf"/>
</dbReference>